<feature type="binding site" evidence="25">
    <location>
        <position position="293"/>
    </location>
    <ligand>
        <name>Mg(2+)</name>
        <dbReference type="ChEBI" id="CHEBI:18420"/>
        <label>1</label>
    </ligand>
</feature>
<evidence type="ECO:0000256" key="9">
    <source>
        <dbReference type="ARBA" id="ARBA00022490"/>
    </source>
</evidence>
<evidence type="ECO:0000256" key="25">
    <source>
        <dbReference type="PIRSR" id="PIRSR605502-1"/>
    </source>
</evidence>
<comment type="subcellular location">
    <subcellularLocation>
        <location evidence="2">Chromosome</location>
    </subcellularLocation>
    <subcellularLocation>
        <location evidence="4">Cytoplasm</location>
    </subcellularLocation>
    <subcellularLocation>
        <location evidence="3">Mitochondrion matrix</location>
    </subcellularLocation>
    <subcellularLocation>
        <location evidence="1">Nucleus</location>
    </subcellularLocation>
</comment>
<evidence type="ECO:0000256" key="20">
    <source>
        <dbReference type="ARBA" id="ARBA00042722"/>
    </source>
</evidence>
<feature type="binding site" evidence="25">
    <location>
        <position position="296"/>
    </location>
    <ligand>
        <name>Mg(2+)</name>
        <dbReference type="ChEBI" id="CHEBI:18420"/>
        <label>1</label>
    </ligand>
</feature>
<keyword evidence="27" id="KW-1185">Reference proteome</keyword>
<dbReference type="GO" id="GO:0140290">
    <property type="term" value="P:peptidyl-serine ADP-deribosylation"/>
    <property type="evidence" value="ECO:0007669"/>
    <property type="project" value="UniProtKB-ARBA"/>
</dbReference>
<dbReference type="InterPro" id="IPR050792">
    <property type="entry name" value="ADP-ribosylglycohydrolase"/>
</dbReference>
<keyword evidence="10 25" id="KW-0479">Metal-binding</keyword>
<sequence>MLAKKFRGCLIGALSGDCFGAPYEDEPVSAISKTQLQTYFDNLEGPPFKTPQYRYTDDTAMTKCVAESLIAHNAFNAYDMAERFVKEYYVDPNRGYGANVTDVFGKLNIQNLENVWKPAEEQFGGSGSYGNGGAMRVAPVPLFAHKNYDLMLDIAEKSTRLTHTHPLGVNGALLQTLAIYLCLKRNPETPLDIAEYTKELIDKISIIESQSNRVVSDQVSYRGQLLKLQTLLELGDNVVPYQIAEELGTDVSAVFSVPTAIYCFLRAQNPVPDINTSSPFRRTIQLAISLGGDTDTIASMSGAIAGAYYGIDSISQNLQNLAEGREIIDSLAMKLYNQVTN</sequence>
<dbReference type="Pfam" id="PF03747">
    <property type="entry name" value="ADP_ribosyl_GH"/>
    <property type="match status" value="1"/>
</dbReference>
<name>A0AAN9Y9B2_9HEMI</name>
<evidence type="ECO:0000256" key="23">
    <source>
        <dbReference type="ARBA" id="ARBA00043193"/>
    </source>
</evidence>
<dbReference type="GO" id="GO:0006281">
    <property type="term" value="P:DNA repair"/>
    <property type="evidence" value="ECO:0007669"/>
    <property type="project" value="UniProtKB-KW"/>
</dbReference>
<feature type="binding site" evidence="25">
    <location>
        <position position="57"/>
    </location>
    <ligand>
        <name>Mg(2+)</name>
        <dbReference type="ChEBI" id="CHEBI:18420"/>
        <label>1</label>
    </ligand>
</feature>
<comment type="caution">
    <text evidence="26">The sequence shown here is derived from an EMBL/GenBank/DDBJ whole genome shotgun (WGS) entry which is preliminary data.</text>
</comment>
<dbReference type="EC" id="3.2.1.143" evidence="7"/>
<evidence type="ECO:0000256" key="17">
    <source>
        <dbReference type="ARBA" id="ARBA00041057"/>
    </source>
</evidence>
<dbReference type="GO" id="GO:0005759">
    <property type="term" value="C:mitochondrial matrix"/>
    <property type="evidence" value="ECO:0007669"/>
    <property type="project" value="UniProtKB-SubCell"/>
</dbReference>
<comment type="cofactor">
    <cofactor evidence="25">
        <name>Mg(2+)</name>
        <dbReference type="ChEBI" id="CHEBI:18420"/>
    </cofactor>
    <text evidence="25">Binds 2 magnesium ions per subunit.</text>
</comment>
<evidence type="ECO:0000256" key="7">
    <source>
        <dbReference type="ARBA" id="ARBA00012255"/>
    </source>
</evidence>
<evidence type="ECO:0000256" key="14">
    <source>
        <dbReference type="ARBA" id="ARBA00023128"/>
    </source>
</evidence>
<evidence type="ECO:0000256" key="11">
    <source>
        <dbReference type="ARBA" id="ARBA00022763"/>
    </source>
</evidence>
<dbReference type="EMBL" id="JBBCAQ010000003">
    <property type="protein sequence ID" value="KAK7604998.1"/>
    <property type="molecule type" value="Genomic_DNA"/>
</dbReference>
<evidence type="ECO:0000256" key="4">
    <source>
        <dbReference type="ARBA" id="ARBA00004496"/>
    </source>
</evidence>
<keyword evidence="9" id="KW-0963">Cytoplasm</keyword>
<keyword evidence="15" id="KW-0234">DNA repair</keyword>
<reference evidence="26 27" key="1">
    <citation type="submission" date="2024-03" db="EMBL/GenBank/DDBJ databases">
        <title>Adaptation during the transition from Ophiocordyceps entomopathogen to insect associate is accompanied by gene loss and intensified selection.</title>
        <authorList>
            <person name="Ward C.M."/>
            <person name="Onetto C.A."/>
            <person name="Borneman A.R."/>
        </authorList>
    </citation>
    <scope>NUCLEOTIDE SEQUENCE [LARGE SCALE GENOMIC DNA]</scope>
    <source>
        <strain evidence="26">AWRI1</strain>
        <tissue evidence="26">Single Adult Female</tissue>
    </source>
</reference>
<keyword evidence="14" id="KW-0496">Mitochondrion</keyword>
<keyword evidence="8" id="KW-0158">Chromosome</keyword>
<evidence type="ECO:0000256" key="24">
    <source>
        <dbReference type="ARBA" id="ARBA00049015"/>
    </source>
</evidence>
<dbReference type="InterPro" id="IPR036705">
    <property type="entry name" value="Ribosyl_crysJ1_sf"/>
</dbReference>
<evidence type="ECO:0000256" key="12">
    <source>
        <dbReference type="ARBA" id="ARBA00022801"/>
    </source>
</evidence>
<gene>
    <name evidence="26" type="ORF">V9T40_006184</name>
</gene>
<feature type="binding site" evidence="25">
    <location>
        <position position="56"/>
    </location>
    <ligand>
        <name>Mg(2+)</name>
        <dbReference type="ChEBI" id="CHEBI:18420"/>
        <label>1</label>
    </ligand>
</feature>
<evidence type="ECO:0000256" key="1">
    <source>
        <dbReference type="ARBA" id="ARBA00004123"/>
    </source>
</evidence>
<evidence type="ECO:0000256" key="22">
    <source>
        <dbReference type="ARBA" id="ARBA00043187"/>
    </source>
</evidence>
<evidence type="ECO:0000256" key="16">
    <source>
        <dbReference type="ARBA" id="ARBA00023242"/>
    </source>
</evidence>
<dbReference type="GO" id="GO:0046872">
    <property type="term" value="F:metal ion binding"/>
    <property type="evidence" value="ECO:0007669"/>
    <property type="project" value="UniProtKB-KW"/>
</dbReference>
<keyword evidence="13 25" id="KW-0460">Magnesium</keyword>
<dbReference type="InterPro" id="IPR005502">
    <property type="entry name" value="Ribosyl_crysJ1"/>
</dbReference>
<dbReference type="GO" id="GO:0005634">
    <property type="term" value="C:nucleus"/>
    <property type="evidence" value="ECO:0007669"/>
    <property type="project" value="UniProtKB-SubCell"/>
</dbReference>
<comment type="subunit">
    <text evidence="6">Monomer.</text>
</comment>
<accession>A0AAN9Y9B2</accession>
<keyword evidence="16" id="KW-0539">Nucleus</keyword>
<evidence type="ECO:0000256" key="3">
    <source>
        <dbReference type="ARBA" id="ARBA00004305"/>
    </source>
</evidence>
<evidence type="ECO:0000256" key="6">
    <source>
        <dbReference type="ARBA" id="ARBA00011245"/>
    </source>
</evidence>
<evidence type="ECO:0000313" key="27">
    <source>
        <dbReference type="Proteomes" id="UP001367676"/>
    </source>
</evidence>
<evidence type="ECO:0000256" key="19">
    <source>
        <dbReference type="ARBA" id="ARBA00042471"/>
    </source>
</evidence>
<evidence type="ECO:0000256" key="21">
    <source>
        <dbReference type="ARBA" id="ARBA00042850"/>
    </source>
</evidence>
<feature type="binding site" evidence="25">
    <location>
        <position position="58"/>
    </location>
    <ligand>
        <name>Mg(2+)</name>
        <dbReference type="ChEBI" id="CHEBI:18420"/>
        <label>1</label>
    </ligand>
</feature>
<dbReference type="FunFam" id="1.10.4080.10:FF:000001">
    <property type="entry name" value="ADP-ribose glycohydrolase ARH3"/>
    <property type="match status" value="1"/>
</dbReference>
<dbReference type="AlphaFoldDB" id="A0AAN9Y9B2"/>
<dbReference type="GO" id="GO:0004649">
    <property type="term" value="F:poly(ADP-ribose) glycohydrolase activity"/>
    <property type="evidence" value="ECO:0007669"/>
    <property type="project" value="UniProtKB-EC"/>
</dbReference>
<keyword evidence="12" id="KW-0378">Hydrolase</keyword>
<evidence type="ECO:0000256" key="13">
    <source>
        <dbReference type="ARBA" id="ARBA00022842"/>
    </source>
</evidence>
<evidence type="ECO:0000313" key="26">
    <source>
        <dbReference type="EMBL" id="KAK7604998.1"/>
    </source>
</evidence>
<dbReference type="PANTHER" id="PTHR16222:SF24">
    <property type="entry name" value="ADP-RIBOSYLHYDROLASE ARH3"/>
    <property type="match status" value="1"/>
</dbReference>
<evidence type="ECO:0000256" key="2">
    <source>
        <dbReference type="ARBA" id="ARBA00004286"/>
    </source>
</evidence>
<protein>
    <recommendedName>
        <fullName evidence="17">ADP-ribosylhydrolase ARH3</fullName>
        <ecNumber evidence="7">3.2.1.143</ecNumber>
    </recommendedName>
    <alternativeName>
        <fullName evidence="18">ADP-ribose glycohydrolase ARH3</fullName>
    </alternativeName>
    <alternativeName>
        <fullName evidence="19">ADP-ribosylhydrolase 3</fullName>
    </alternativeName>
    <alternativeName>
        <fullName evidence="22">O-acetyl-ADP-ribose deacetylase ARH3</fullName>
    </alternativeName>
    <alternativeName>
        <fullName evidence="23">Poly(ADP-ribose) glycohydrolase ARH3</fullName>
    </alternativeName>
    <alternativeName>
        <fullName evidence="21">[Protein ADP-ribosylarginine] hydrolase-like protein 2</fullName>
    </alternativeName>
    <alternativeName>
        <fullName evidence="20">[Protein ADP-ribosylserine] hydrolase</fullName>
    </alternativeName>
</protein>
<dbReference type="Gene3D" id="1.10.4080.10">
    <property type="entry name" value="ADP-ribosylation/Crystallin J1"/>
    <property type="match status" value="1"/>
</dbReference>
<comment type="catalytic activity">
    <reaction evidence="24">
        <text>alpha-NAD(+) + H2O = ADP-D-ribose + nicotinamide + H(+)</text>
        <dbReference type="Rhea" id="RHEA:68792"/>
        <dbReference type="ChEBI" id="CHEBI:15377"/>
        <dbReference type="ChEBI" id="CHEBI:15378"/>
        <dbReference type="ChEBI" id="CHEBI:17154"/>
        <dbReference type="ChEBI" id="CHEBI:57967"/>
        <dbReference type="ChEBI" id="CHEBI:77017"/>
    </reaction>
</comment>
<comment type="similarity">
    <text evidence="5">Belongs to the ADP-ribosylglycohydrolase family.</text>
</comment>
<proteinExistence type="inferred from homology"/>
<evidence type="ECO:0000256" key="15">
    <source>
        <dbReference type="ARBA" id="ARBA00023204"/>
    </source>
</evidence>
<evidence type="ECO:0000256" key="8">
    <source>
        <dbReference type="ARBA" id="ARBA00022454"/>
    </source>
</evidence>
<evidence type="ECO:0000256" key="5">
    <source>
        <dbReference type="ARBA" id="ARBA00010702"/>
    </source>
</evidence>
<dbReference type="PANTHER" id="PTHR16222">
    <property type="entry name" value="ADP-RIBOSYLGLYCOHYDROLASE"/>
    <property type="match status" value="1"/>
</dbReference>
<keyword evidence="11" id="KW-0227">DNA damage</keyword>
<feature type="binding site" evidence="25">
    <location>
        <position position="295"/>
    </location>
    <ligand>
        <name>Mg(2+)</name>
        <dbReference type="ChEBI" id="CHEBI:18420"/>
        <label>1</label>
    </ligand>
</feature>
<dbReference type="Proteomes" id="UP001367676">
    <property type="component" value="Unassembled WGS sequence"/>
</dbReference>
<dbReference type="GO" id="GO:0005694">
    <property type="term" value="C:chromosome"/>
    <property type="evidence" value="ECO:0007669"/>
    <property type="project" value="UniProtKB-SubCell"/>
</dbReference>
<evidence type="ECO:0000256" key="10">
    <source>
        <dbReference type="ARBA" id="ARBA00022723"/>
    </source>
</evidence>
<dbReference type="SUPFAM" id="SSF101478">
    <property type="entry name" value="ADP-ribosylglycohydrolase"/>
    <property type="match status" value="1"/>
</dbReference>
<evidence type="ECO:0000256" key="18">
    <source>
        <dbReference type="ARBA" id="ARBA00042398"/>
    </source>
</evidence>
<organism evidence="26 27">
    <name type="scientific">Parthenolecanium corni</name>
    <dbReference type="NCBI Taxonomy" id="536013"/>
    <lineage>
        <taxon>Eukaryota</taxon>
        <taxon>Metazoa</taxon>
        <taxon>Ecdysozoa</taxon>
        <taxon>Arthropoda</taxon>
        <taxon>Hexapoda</taxon>
        <taxon>Insecta</taxon>
        <taxon>Pterygota</taxon>
        <taxon>Neoptera</taxon>
        <taxon>Paraneoptera</taxon>
        <taxon>Hemiptera</taxon>
        <taxon>Sternorrhyncha</taxon>
        <taxon>Coccoidea</taxon>
        <taxon>Coccidae</taxon>
        <taxon>Parthenolecanium</taxon>
    </lineage>
</organism>